<evidence type="ECO:0000256" key="3">
    <source>
        <dbReference type="ARBA" id="ARBA00010136"/>
    </source>
</evidence>
<dbReference type="PRINTS" id="PR00756">
    <property type="entry name" value="ALADIPTASE"/>
</dbReference>
<name>A0ABW4XMX8_9GAMM</name>
<dbReference type="Proteomes" id="UP001597380">
    <property type="component" value="Unassembled WGS sequence"/>
</dbReference>
<dbReference type="RefSeq" id="WP_345340262.1">
    <property type="nucleotide sequence ID" value="NZ_BAABLI010000014.1"/>
</dbReference>
<dbReference type="InterPro" id="IPR035414">
    <property type="entry name" value="Peptidase_M1_pepN_Ig-like"/>
</dbReference>
<keyword evidence="10" id="KW-0862">Zinc</keyword>
<accession>A0ABW4XMX8</accession>
<dbReference type="InterPro" id="IPR024601">
    <property type="entry name" value="Peptidase_M1_pepN_C"/>
</dbReference>
<keyword evidence="7" id="KW-0645">Protease</keyword>
<feature type="domain" description="Peptidase M1 alanyl aminopeptidase Ig-like fold" evidence="14">
    <location>
        <begin position="448"/>
        <end position="548"/>
    </location>
</feature>
<dbReference type="SUPFAM" id="SSF55486">
    <property type="entry name" value="Metalloproteases ('zincins'), catalytic domain"/>
    <property type="match status" value="1"/>
</dbReference>
<comment type="similarity">
    <text evidence="3">Belongs to the peptidase M1 family.</text>
</comment>
<dbReference type="NCBIfam" id="TIGR02414">
    <property type="entry name" value="pepN_proteo"/>
    <property type="match status" value="1"/>
</dbReference>
<dbReference type="InterPro" id="IPR001930">
    <property type="entry name" value="Peptidase_M1"/>
</dbReference>
<evidence type="ECO:0000259" key="16">
    <source>
        <dbReference type="Pfam" id="PF17900"/>
    </source>
</evidence>
<evidence type="ECO:0000256" key="5">
    <source>
        <dbReference type="ARBA" id="ARBA00015611"/>
    </source>
</evidence>
<evidence type="ECO:0000259" key="14">
    <source>
        <dbReference type="Pfam" id="PF11940"/>
    </source>
</evidence>
<dbReference type="InterPro" id="IPR045357">
    <property type="entry name" value="Aminopeptidase_N-like_N"/>
</dbReference>
<dbReference type="EMBL" id="JBHUHT010000009">
    <property type="protein sequence ID" value="MFD2095668.1"/>
    <property type="molecule type" value="Genomic_DNA"/>
</dbReference>
<evidence type="ECO:0000259" key="15">
    <source>
        <dbReference type="Pfam" id="PF17432"/>
    </source>
</evidence>
<proteinExistence type="inferred from homology"/>
<evidence type="ECO:0000256" key="6">
    <source>
        <dbReference type="ARBA" id="ARBA00022438"/>
    </source>
</evidence>
<evidence type="ECO:0000256" key="1">
    <source>
        <dbReference type="ARBA" id="ARBA00000098"/>
    </source>
</evidence>
<keyword evidence="6 17" id="KW-0031">Aminopeptidase</keyword>
<dbReference type="Gene3D" id="2.60.40.1730">
    <property type="entry name" value="tricorn interacting facor f3 domain"/>
    <property type="match status" value="1"/>
</dbReference>
<sequence>MAKTEQTPSAKRLADYTPPAFTIKTVNLNIILEPAETLVTNTMKVVRVGEHSGALELDGESLTLESIQVNGRALAAQEFNCSESSLSVFTELNEFELTVVTKINPEKNTSLEGLYLSDGAYCTQCEAEGFRRITYFMDRPDVLATYTTRIEADKGFTYLLSNGNKVGQGELSNGKHFAEWHDPHPKPCYLFALVAGDFDLLEDSYTTAEGRNVALQLFVDRGNSHRGEFALEALKRSMAWDEQRFGLCYDLDIYMVVAVDFFNMGAMENKGLNVFNSKYVLAEPKSATDTDYHNIEAVIGHEYFHNWTGNRVTCRDWFQLSLKEGLTVFRDQEFSADMGSAAVNRLQNVRIIQTQQFAEDAGPMAHPIRPSEVIEMNNFYTVTVYNKGSEVIRMIHTLLGEQGFRKGMDLYFQRHDGQAVTCDDFVLAMQDATGVDLSQFKRWYSQSGTPELYITDDYDAGKGVYRLHVKQHTPATSDQREKLPQHIPLKVALYDPEGSELDISNSAAKENGVLHVTEFEQTFEFESISQKPLPALLLNFSAPVRCSYPYIDDQRAFLVSHAKDAFVKWDAMQALYADTVFKAEQSSTKPVVSETLANAFRDVLNDKELDKAIIAEILAVPAISTLVEKQHFTDIHALIDARDGLVTGIGEIHRDLIQSEYNNLQTGDYAYEAKDVALRALKACLLNFISATSGAENLNLVDSYNASDNMTEKLSMLAAANHWQLSERDTLLSMFEKTWRQDALVMDKWLSIQALSPKESAIQEIKAIFEHPVFSFTNPNRVRALIGTFAAANYRAFHNLDGTGYQLLADVVIKMNSINPQVAARIITPLTQWKRFDEKRQALMKEELTRIVNLDDLAKDLYEVVNKSLAQ</sequence>
<organism evidence="17 18">
    <name type="scientific">Corallincola platygyrae</name>
    <dbReference type="NCBI Taxonomy" id="1193278"/>
    <lineage>
        <taxon>Bacteria</taxon>
        <taxon>Pseudomonadati</taxon>
        <taxon>Pseudomonadota</taxon>
        <taxon>Gammaproteobacteria</taxon>
        <taxon>Alteromonadales</taxon>
        <taxon>Psychromonadaceae</taxon>
        <taxon>Corallincola</taxon>
    </lineage>
</organism>
<evidence type="ECO:0000313" key="17">
    <source>
        <dbReference type="EMBL" id="MFD2095668.1"/>
    </source>
</evidence>
<dbReference type="GO" id="GO:0016285">
    <property type="term" value="F:alanyl aminopeptidase activity"/>
    <property type="evidence" value="ECO:0007669"/>
    <property type="project" value="UniProtKB-EC"/>
</dbReference>
<dbReference type="Gene3D" id="1.10.390.10">
    <property type="entry name" value="Neutral Protease Domain 2"/>
    <property type="match status" value="1"/>
</dbReference>
<evidence type="ECO:0000256" key="9">
    <source>
        <dbReference type="ARBA" id="ARBA00022801"/>
    </source>
</evidence>
<dbReference type="EC" id="3.4.11.2" evidence="4 12"/>
<dbReference type="InterPro" id="IPR012779">
    <property type="entry name" value="Peptidase_M1_pepN"/>
</dbReference>
<dbReference type="InterPro" id="IPR014782">
    <property type="entry name" value="Peptidase_M1_dom"/>
</dbReference>
<comment type="cofactor">
    <cofactor evidence="2">
        <name>Zn(2+)</name>
        <dbReference type="ChEBI" id="CHEBI:29105"/>
    </cofactor>
</comment>
<dbReference type="Gene3D" id="1.25.50.10">
    <property type="entry name" value="Peptidase M1, alanyl aminopeptidase, C-terminal domain"/>
    <property type="match status" value="1"/>
</dbReference>
<dbReference type="Pfam" id="PF17900">
    <property type="entry name" value="Peptidase_M1_N"/>
    <property type="match status" value="1"/>
</dbReference>
<evidence type="ECO:0000256" key="8">
    <source>
        <dbReference type="ARBA" id="ARBA00022723"/>
    </source>
</evidence>
<keyword evidence="18" id="KW-1185">Reference proteome</keyword>
<dbReference type="Pfam" id="PF17432">
    <property type="entry name" value="DUF3458_C"/>
    <property type="match status" value="1"/>
</dbReference>
<dbReference type="InterPro" id="IPR027268">
    <property type="entry name" value="Peptidase_M4/M1_CTD_sf"/>
</dbReference>
<evidence type="ECO:0000256" key="10">
    <source>
        <dbReference type="ARBA" id="ARBA00022833"/>
    </source>
</evidence>
<reference evidence="18" key="1">
    <citation type="journal article" date="2019" name="Int. J. Syst. Evol. Microbiol.">
        <title>The Global Catalogue of Microorganisms (GCM) 10K type strain sequencing project: providing services to taxonomists for standard genome sequencing and annotation.</title>
        <authorList>
            <consortium name="The Broad Institute Genomics Platform"/>
            <consortium name="The Broad Institute Genome Sequencing Center for Infectious Disease"/>
            <person name="Wu L."/>
            <person name="Ma J."/>
        </authorList>
    </citation>
    <scope>NUCLEOTIDE SEQUENCE [LARGE SCALE GENOMIC DNA]</scope>
    <source>
        <strain evidence="18">CGMCC 1.10992</strain>
    </source>
</reference>
<gene>
    <name evidence="17" type="primary">pepN</name>
    <name evidence="17" type="ORF">ACFSJ3_06675</name>
</gene>
<dbReference type="CDD" id="cd09600">
    <property type="entry name" value="M1_APN"/>
    <property type="match status" value="1"/>
</dbReference>
<evidence type="ECO:0000259" key="13">
    <source>
        <dbReference type="Pfam" id="PF01433"/>
    </source>
</evidence>
<dbReference type="PANTHER" id="PTHR46322">
    <property type="entry name" value="PUROMYCIN-SENSITIVE AMINOPEPTIDASE"/>
    <property type="match status" value="1"/>
</dbReference>
<evidence type="ECO:0000256" key="4">
    <source>
        <dbReference type="ARBA" id="ARBA00012564"/>
    </source>
</evidence>
<keyword evidence="8" id="KW-0479">Metal-binding</keyword>
<comment type="caution">
    <text evidence="17">The sequence shown here is derived from an EMBL/GenBank/DDBJ whole genome shotgun (WGS) entry which is preliminary data.</text>
</comment>
<dbReference type="InterPro" id="IPR038438">
    <property type="entry name" value="PepN_Ig-like_sf"/>
</dbReference>
<evidence type="ECO:0000313" key="18">
    <source>
        <dbReference type="Proteomes" id="UP001597380"/>
    </source>
</evidence>
<dbReference type="InterPro" id="IPR042097">
    <property type="entry name" value="Aminopeptidase_N-like_N_sf"/>
</dbReference>
<evidence type="ECO:0000256" key="11">
    <source>
        <dbReference type="ARBA" id="ARBA00023049"/>
    </source>
</evidence>
<feature type="domain" description="Peptidase M1 membrane alanine aminopeptidase" evidence="13">
    <location>
        <begin position="229"/>
        <end position="443"/>
    </location>
</feature>
<feature type="domain" description="Aminopeptidase N-like N-terminal" evidence="16">
    <location>
        <begin position="35"/>
        <end position="190"/>
    </location>
</feature>
<keyword evidence="11" id="KW-0482">Metalloprotease</keyword>
<keyword evidence="9 17" id="KW-0378">Hydrolase</keyword>
<dbReference type="Pfam" id="PF11940">
    <property type="entry name" value="DUF3458"/>
    <property type="match status" value="1"/>
</dbReference>
<comment type="catalytic activity">
    <reaction evidence="1">
        <text>Release of an N-terminal amino acid, Xaa-|-Yaa- from a peptide, amide or arylamide. Xaa is preferably Ala, but may be most amino acids including Pro (slow action). When a terminal hydrophobic residue is followed by a prolyl residue, the two may be released as an intact Xaa-Pro dipeptide.</text>
        <dbReference type="EC" id="3.4.11.2"/>
    </reaction>
</comment>
<evidence type="ECO:0000256" key="12">
    <source>
        <dbReference type="NCBIfam" id="TIGR02414"/>
    </source>
</evidence>
<dbReference type="Gene3D" id="2.60.40.1840">
    <property type="match status" value="1"/>
</dbReference>
<dbReference type="Gene3D" id="3.30.2010.30">
    <property type="match status" value="1"/>
</dbReference>
<dbReference type="InterPro" id="IPR037144">
    <property type="entry name" value="Peptidase_M1_pepN_C_sf"/>
</dbReference>
<protein>
    <recommendedName>
        <fullName evidence="5 12">Aminopeptidase N</fullName>
        <ecNumber evidence="4 12">3.4.11.2</ecNumber>
    </recommendedName>
</protein>
<dbReference type="SUPFAM" id="SSF63737">
    <property type="entry name" value="Leukotriene A4 hydrolase N-terminal domain"/>
    <property type="match status" value="1"/>
</dbReference>
<feature type="domain" description="Peptidase M1 alanyl aminopeptidase C-terminal" evidence="15">
    <location>
        <begin position="552"/>
        <end position="870"/>
    </location>
</feature>
<dbReference type="PANTHER" id="PTHR46322:SF1">
    <property type="entry name" value="PUROMYCIN-SENSITIVE AMINOPEPTIDASE"/>
    <property type="match status" value="1"/>
</dbReference>
<dbReference type="Pfam" id="PF01433">
    <property type="entry name" value="Peptidase_M1"/>
    <property type="match status" value="1"/>
</dbReference>
<evidence type="ECO:0000256" key="7">
    <source>
        <dbReference type="ARBA" id="ARBA00022670"/>
    </source>
</evidence>
<evidence type="ECO:0000256" key="2">
    <source>
        <dbReference type="ARBA" id="ARBA00001947"/>
    </source>
</evidence>